<keyword evidence="4 8" id="KW-0831">Ubiquinone biosynthesis</keyword>
<feature type="non-terminal residue" evidence="10">
    <location>
        <position position="1"/>
    </location>
</feature>
<dbReference type="EMBL" id="JAULSR010000010">
    <property type="protein sequence ID" value="KAK0610497.1"/>
    <property type="molecule type" value="Genomic_DNA"/>
</dbReference>
<comment type="caution">
    <text evidence="10">The sequence shown here is derived from an EMBL/GenBank/DDBJ whole genome shotgun (WGS) entry which is preliminary data.</text>
</comment>
<dbReference type="AlphaFoldDB" id="A0AA39W9U1"/>
<dbReference type="Gene3D" id="1.10.357.10">
    <property type="entry name" value="Tetracycline Repressor, domain 2"/>
    <property type="match status" value="1"/>
</dbReference>
<dbReference type="NCBIfam" id="TIGR02396">
    <property type="entry name" value="diverge_rpsU"/>
    <property type="match status" value="1"/>
</dbReference>
<dbReference type="InterPro" id="IPR012762">
    <property type="entry name" value="Ubiq_biosynth_COQ9"/>
</dbReference>
<comment type="subcellular location">
    <subcellularLocation>
        <location evidence="1 8">Mitochondrion</location>
    </subcellularLocation>
</comment>
<organism evidence="10 11">
    <name type="scientific">Bombardia bombarda</name>
    <dbReference type="NCBI Taxonomy" id="252184"/>
    <lineage>
        <taxon>Eukaryota</taxon>
        <taxon>Fungi</taxon>
        <taxon>Dikarya</taxon>
        <taxon>Ascomycota</taxon>
        <taxon>Pezizomycotina</taxon>
        <taxon>Sordariomycetes</taxon>
        <taxon>Sordariomycetidae</taxon>
        <taxon>Sordariales</taxon>
        <taxon>Lasiosphaeriaceae</taxon>
        <taxon>Bombardia</taxon>
    </lineage>
</organism>
<evidence type="ECO:0000256" key="5">
    <source>
        <dbReference type="ARBA" id="ARBA00022946"/>
    </source>
</evidence>
<comment type="function">
    <text evidence="8">Membrane-associated protein that warps the membrane surface to access and bind aromatic isoprenes with high specificity, including ubiquinone (CoQ) isoprene intermediates and presents them directly to Coq7, therefore facilitating the Coq7-mediated hydroxylase step. Participates in the biosynthesis of coenzyme Q, also named ubiquinone, an essential lipid-soluble electron transporter for aerobic cellular respiration.</text>
</comment>
<comment type="pathway">
    <text evidence="2 8">Cofactor biosynthesis; ubiquinone biosynthesis.</text>
</comment>
<keyword evidence="6 8" id="KW-0446">Lipid-binding</keyword>
<keyword evidence="10" id="KW-0830">Ubiquinone</keyword>
<gene>
    <name evidence="10" type="ORF">B0T17DRAFT_464651</name>
</gene>
<feature type="non-terminal residue" evidence="10">
    <location>
        <position position="234"/>
    </location>
</feature>
<dbReference type="GO" id="GO:0005743">
    <property type="term" value="C:mitochondrial inner membrane"/>
    <property type="evidence" value="ECO:0007669"/>
    <property type="project" value="TreeGrafter"/>
</dbReference>
<evidence type="ECO:0000313" key="11">
    <source>
        <dbReference type="Proteomes" id="UP001174934"/>
    </source>
</evidence>
<dbReference type="PANTHER" id="PTHR21427:SF19">
    <property type="entry name" value="UBIQUINONE BIOSYNTHESIS PROTEIN COQ9, MITOCHONDRIAL"/>
    <property type="match status" value="1"/>
</dbReference>
<dbReference type="GO" id="GO:0006744">
    <property type="term" value="P:ubiquinone biosynthetic process"/>
    <property type="evidence" value="ECO:0007669"/>
    <property type="project" value="UniProtKB-UniRule"/>
</dbReference>
<evidence type="ECO:0000256" key="4">
    <source>
        <dbReference type="ARBA" id="ARBA00022688"/>
    </source>
</evidence>
<comment type="similarity">
    <text evidence="3 8">Belongs to the COQ9 family.</text>
</comment>
<dbReference type="GO" id="GO:0008289">
    <property type="term" value="F:lipid binding"/>
    <property type="evidence" value="ECO:0007669"/>
    <property type="project" value="UniProtKB-UniRule"/>
</dbReference>
<proteinExistence type="inferred from homology"/>
<dbReference type="Proteomes" id="UP001174934">
    <property type="component" value="Unassembled WGS sequence"/>
</dbReference>
<name>A0AA39W9U1_9PEZI</name>
<keyword evidence="5" id="KW-0809">Transit peptide</keyword>
<evidence type="ECO:0000256" key="1">
    <source>
        <dbReference type="ARBA" id="ARBA00004173"/>
    </source>
</evidence>
<evidence type="ECO:0000259" key="9">
    <source>
        <dbReference type="Pfam" id="PF08511"/>
    </source>
</evidence>
<feature type="domain" description="COQ9 C-terminal" evidence="9">
    <location>
        <begin position="135"/>
        <end position="204"/>
    </location>
</feature>
<sequence>RTYHSYDHPPPPGPFNEAESAILSAAYRHAPLHGFTQTSLALGARDAGYLDISTNLLPDGGAFSLIRWHLVSQRAALAAHAATSPLFNSPNNNDTTSSSLPARVEALTFARLESNAPIIARWQEALAVMAQPSHVPASLAELAQLADDIYFLAGDVTVDGSWYAKRAALSTIYAAAELFMTNDKSVGFRDTRAFLRRRLDEAGELAGVAGSVREWVGFTATAGVNVLRSKGVPI</sequence>
<evidence type="ECO:0000256" key="2">
    <source>
        <dbReference type="ARBA" id="ARBA00004749"/>
    </source>
</evidence>
<dbReference type="InterPro" id="IPR013718">
    <property type="entry name" value="COQ9_C"/>
</dbReference>
<evidence type="ECO:0000313" key="10">
    <source>
        <dbReference type="EMBL" id="KAK0610497.1"/>
    </source>
</evidence>
<evidence type="ECO:0000256" key="7">
    <source>
        <dbReference type="ARBA" id="ARBA00023128"/>
    </source>
</evidence>
<evidence type="ECO:0000256" key="6">
    <source>
        <dbReference type="ARBA" id="ARBA00023121"/>
    </source>
</evidence>
<evidence type="ECO:0000256" key="8">
    <source>
        <dbReference type="RuleBase" id="RU366063"/>
    </source>
</evidence>
<reference evidence="10" key="1">
    <citation type="submission" date="2023-06" db="EMBL/GenBank/DDBJ databases">
        <title>Genome-scale phylogeny and comparative genomics of the fungal order Sordariales.</title>
        <authorList>
            <consortium name="Lawrence Berkeley National Laboratory"/>
            <person name="Hensen N."/>
            <person name="Bonometti L."/>
            <person name="Westerberg I."/>
            <person name="Brannstrom I.O."/>
            <person name="Guillou S."/>
            <person name="Cros-Aarteil S."/>
            <person name="Calhoun S."/>
            <person name="Haridas S."/>
            <person name="Kuo A."/>
            <person name="Mondo S."/>
            <person name="Pangilinan J."/>
            <person name="Riley R."/>
            <person name="LaButti K."/>
            <person name="Andreopoulos B."/>
            <person name="Lipzen A."/>
            <person name="Chen C."/>
            <person name="Yanf M."/>
            <person name="Daum C."/>
            <person name="Ng V."/>
            <person name="Clum A."/>
            <person name="Steindorff A."/>
            <person name="Ohm R."/>
            <person name="Martin F."/>
            <person name="Silar P."/>
            <person name="Natvig D."/>
            <person name="Lalanne C."/>
            <person name="Gautier V."/>
            <person name="Ament-velasquez S.L."/>
            <person name="Kruys A."/>
            <person name="Hutchinson M.I."/>
            <person name="Powell A.J."/>
            <person name="Barry K."/>
            <person name="Miller A.N."/>
            <person name="Grigoriev I.V."/>
            <person name="Debuchy R."/>
            <person name="Gladieux P."/>
            <person name="Thoren M.H."/>
            <person name="Johannesson H."/>
        </authorList>
    </citation>
    <scope>NUCLEOTIDE SEQUENCE</scope>
    <source>
        <strain evidence="10">SMH3391-2</strain>
    </source>
</reference>
<keyword evidence="7 8" id="KW-0496">Mitochondrion</keyword>
<protein>
    <recommendedName>
        <fullName evidence="8">Ubiquinone biosynthesis protein</fullName>
    </recommendedName>
</protein>
<dbReference type="PANTHER" id="PTHR21427">
    <property type="entry name" value="UBIQUINONE BIOSYNTHESIS PROTEIN COQ9, MITOCHONDRIAL"/>
    <property type="match status" value="1"/>
</dbReference>
<dbReference type="Pfam" id="PF08511">
    <property type="entry name" value="COQ9"/>
    <property type="match status" value="1"/>
</dbReference>
<accession>A0AA39W9U1</accession>
<evidence type="ECO:0000256" key="3">
    <source>
        <dbReference type="ARBA" id="ARBA00010766"/>
    </source>
</evidence>
<keyword evidence="11" id="KW-1185">Reference proteome</keyword>